<accession>A0A194RHB2</accession>
<reference evidence="1 2" key="1">
    <citation type="journal article" date="2015" name="Nat. Commun.">
        <title>Outbred genome sequencing and CRISPR/Cas9 gene editing in butterflies.</title>
        <authorList>
            <person name="Li X."/>
            <person name="Fan D."/>
            <person name="Zhang W."/>
            <person name="Liu G."/>
            <person name="Zhang L."/>
            <person name="Zhao L."/>
            <person name="Fang X."/>
            <person name="Chen L."/>
            <person name="Dong Y."/>
            <person name="Chen Y."/>
            <person name="Ding Y."/>
            <person name="Zhao R."/>
            <person name="Feng M."/>
            <person name="Zhu Y."/>
            <person name="Feng Y."/>
            <person name="Jiang X."/>
            <person name="Zhu D."/>
            <person name="Xiang H."/>
            <person name="Feng X."/>
            <person name="Li S."/>
            <person name="Wang J."/>
            <person name="Zhang G."/>
            <person name="Kronforst M.R."/>
            <person name="Wang W."/>
        </authorList>
    </citation>
    <scope>NUCLEOTIDE SEQUENCE [LARGE SCALE GENOMIC DNA]</scope>
    <source>
        <strain evidence="1">Ya'a_city_454_Pm</strain>
        <tissue evidence="1">Whole body</tissue>
    </source>
</reference>
<keyword evidence="2" id="KW-1185">Reference proteome</keyword>
<proteinExistence type="predicted"/>
<gene>
    <name evidence="1" type="ORF">RR48_10309</name>
</gene>
<sequence>MGILITKDTRRISFVNTIEINPALLVEKSIEDQDSFVQNNLEVDCTDELAFDEIIPCKEIQDEEQKYWSGRIESLKNEHQMITKIIEAEYEKTIENTNKLYEEPIITEEKIEKIKPCYNWRTKMLQCYESNPHQPLVCSPVVKAFNDYIETCRLTE</sequence>
<dbReference type="AlphaFoldDB" id="A0A194RHB2"/>
<dbReference type="Proteomes" id="UP000053240">
    <property type="component" value="Unassembled WGS sequence"/>
</dbReference>
<evidence type="ECO:0000313" key="2">
    <source>
        <dbReference type="Proteomes" id="UP000053240"/>
    </source>
</evidence>
<dbReference type="InParanoid" id="A0A194RHB2"/>
<protein>
    <recommendedName>
        <fullName evidence="3">Coiled-coil-helix-coiled-coil-helix domain-containing protein 3, mitochondrial</fullName>
    </recommendedName>
</protein>
<dbReference type="EMBL" id="KQ460207">
    <property type="protein sequence ID" value="KPJ16710.1"/>
    <property type="molecule type" value="Genomic_DNA"/>
</dbReference>
<evidence type="ECO:0008006" key="3">
    <source>
        <dbReference type="Google" id="ProtNLM"/>
    </source>
</evidence>
<evidence type="ECO:0000313" key="1">
    <source>
        <dbReference type="EMBL" id="KPJ16710.1"/>
    </source>
</evidence>
<organism evidence="1 2">
    <name type="scientific">Papilio machaon</name>
    <name type="common">Old World swallowtail butterfly</name>
    <dbReference type="NCBI Taxonomy" id="76193"/>
    <lineage>
        <taxon>Eukaryota</taxon>
        <taxon>Metazoa</taxon>
        <taxon>Ecdysozoa</taxon>
        <taxon>Arthropoda</taxon>
        <taxon>Hexapoda</taxon>
        <taxon>Insecta</taxon>
        <taxon>Pterygota</taxon>
        <taxon>Neoptera</taxon>
        <taxon>Endopterygota</taxon>
        <taxon>Lepidoptera</taxon>
        <taxon>Glossata</taxon>
        <taxon>Ditrysia</taxon>
        <taxon>Papilionoidea</taxon>
        <taxon>Papilionidae</taxon>
        <taxon>Papilioninae</taxon>
        <taxon>Papilio</taxon>
    </lineage>
</organism>
<name>A0A194RHB2_PAPMA</name>